<proteinExistence type="inferred from homology"/>
<comment type="similarity">
    <text evidence="2 4">Belongs to the trans-sulfuration enzymes family.</text>
</comment>
<dbReference type="Pfam" id="PF01053">
    <property type="entry name" value="Cys_Met_Meta_PP"/>
    <property type="match status" value="1"/>
</dbReference>
<keyword evidence="6" id="KW-1185">Reference proteome</keyword>
<organism evidence="5 6">
    <name type="scientific">Aneurinibacillus soli</name>
    <dbReference type="NCBI Taxonomy" id="1500254"/>
    <lineage>
        <taxon>Bacteria</taxon>
        <taxon>Bacillati</taxon>
        <taxon>Bacillota</taxon>
        <taxon>Bacilli</taxon>
        <taxon>Bacillales</taxon>
        <taxon>Paenibacillaceae</taxon>
        <taxon>Aneurinibacillus group</taxon>
        <taxon>Aneurinibacillus</taxon>
    </lineage>
</organism>
<dbReference type="InterPro" id="IPR000277">
    <property type="entry name" value="Cys/Met-Metab_PyrdxlP-dep_enz"/>
</dbReference>
<keyword evidence="3 4" id="KW-0663">Pyridoxal phosphate</keyword>
<dbReference type="GO" id="GO:0009086">
    <property type="term" value="P:methionine biosynthetic process"/>
    <property type="evidence" value="ECO:0007669"/>
    <property type="project" value="UniProtKB-ARBA"/>
</dbReference>
<dbReference type="GO" id="GO:0030170">
    <property type="term" value="F:pyridoxal phosphate binding"/>
    <property type="evidence" value="ECO:0007669"/>
    <property type="project" value="InterPro"/>
</dbReference>
<dbReference type="Gene3D" id="3.90.1150.10">
    <property type="entry name" value="Aspartate Aminotransferase, domain 1"/>
    <property type="match status" value="1"/>
</dbReference>
<dbReference type="PANTHER" id="PTHR11808">
    <property type="entry name" value="TRANS-SULFURATION ENZYME FAMILY MEMBER"/>
    <property type="match status" value="1"/>
</dbReference>
<gene>
    <name evidence="5" type="primary">mccB_1</name>
    <name evidence="5" type="ORF">CB4_00090</name>
</gene>
<reference evidence="5 6" key="1">
    <citation type="submission" date="2015-12" db="EMBL/GenBank/DDBJ databases">
        <title>Genome sequence of Aneurinibacillus soli.</title>
        <authorList>
            <person name="Lee J.S."/>
            <person name="Lee K.C."/>
            <person name="Kim K.K."/>
            <person name="Lee B.W."/>
        </authorList>
    </citation>
    <scope>NUCLEOTIDE SEQUENCE [LARGE SCALE GENOMIC DNA]</scope>
    <source>
        <strain evidence="5 6">CB4</strain>
    </source>
</reference>
<dbReference type="Gene3D" id="3.40.640.10">
    <property type="entry name" value="Type I PLP-dependent aspartate aminotransferase-like (Major domain)"/>
    <property type="match status" value="1"/>
</dbReference>
<dbReference type="AlphaFoldDB" id="A0A0U5AUZ7"/>
<evidence type="ECO:0000256" key="4">
    <source>
        <dbReference type="RuleBase" id="RU362118"/>
    </source>
</evidence>
<dbReference type="EC" id="4.4.1.1" evidence="5"/>
<dbReference type="InterPro" id="IPR015424">
    <property type="entry name" value="PyrdxlP-dep_Trfase"/>
</dbReference>
<dbReference type="GO" id="GO:0005737">
    <property type="term" value="C:cytoplasm"/>
    <property type="evidence" value="ECO:0007669"/>
    <property type="project" value="TreeGrafter"/>
</dbReference>
<keyword evidence="5" id="KW-0456">Lyase</keyword>
<dbReference type="OrthoDB" id="9780685at2"/>
<evidence type="ECO:0000256" key="2">
    <source>
        <dbReference type="ARBA" id="ARBA00009077"/>
    </source>
</evidence>
<evidence type="ECO:0000313" key="6">
    <source>
        <dbReference type="Proteomes" id="UP000217696"/>
    </source>
</evidence>
<dbReference type="KEGG" id="asoc:CB4_00090"/>
<dbReference type="InterPro" id="IPR015422">
    <property type="entry name" value="PyrdxlP-dep_Trfase_small"/>
</dbReference>
<dbReference type="CDD" id="cd00614">
    <property type="entry name" value="CGS_like"/>
    <property type="match status" value="1"/>
</dbReference>
<dbReference type="EMBL" id="AP017312">
    <property type="protein sequence ID" value="BAU26018.1"/>
    <property type="molecule type" value="Genomic_DNA"/>
</dbReference>
<evidence type="ECO:0000256" key="3">
    <source>
        <dbReference type="ARBA" id="ARBA00022898"/>
    </source>
</evidence>
<dbReference type="GO" id="GO:0016846">
    <property type="term" value="F:carbon-sulfur lyase activity"/>
    <property type="evidence" value="ECO:0007669"/>
    <property type="project" value="TreeGrafter"/>
</dbReference>
<evidence type="ECO:0000256" key="1">
    <source>
        <dbReference type="ARBA" id="ARBA00001933"/>
    </source>
</evidence>
<accession>A0A0U5AUZ7</accession>
<dbReference type="FunFam" id="3.90.1150.10:FF:000033">
    <property type="entry name" value="Cystathionine gamma-synthase"/>
    <property type="match status" value="1"/>
</dbReference>
<dbReference type="InterPro" id="IPR015421">
    <property type="entry name" value="PyrdxlP-dep_Trfase_major"/>
</dbReference>
<dbReference type="Proteomes" id="UP000217696">
    <property type="component" value="Chromosome"/>
</dbReference>
<dbReference type="GO" id="GO:0019346">
    <property type="term" value="P:transsulfuration"/>
    <property type="evidence" value="ECO:0007669"/>
    <property type="project" value="InterPro"/>
</dbReference>
<dbReference type="PIRSF" id="PIRSF001434">
    <property type="entry name" value="CGS"/>
    <property type="match status" value="1"/>
</dbReference>
<name>A0A0U5AUZ7_9BACL</name>
<dbReference type="PANTHER" id="PTHR11808:SF90">
    <property type="entry name" value="CYSTATHIONINE GAMMA-SYNTHASE"/>
    <property type="match status" value="1"/>
</dbReference>
<dbReference type="FunFam" id="3.40.640.10:FF:000009">
    <property type="entry name" value="Cystathionine gamma-synthase homolog"/>
    <property type="match status" value="1"/>
</dbReference>
<comment type="cofactor">
    <cofactor evidence="1 4">
        <name>pyridoxal 5'-phosphate</name>
        <dbReference type="ChEBI" id="CHEBI:597326"/>
    </cofactor>
</comment>
<dbReference type="RefSeq" id="WP_096463104.1">
    <property type="nucleotide sequence ID" value="NZ_AP017312.1"/>
</dbReference>
<dbReference type="SUPFAM" id="SSF53383">
    <property type="entry name" value="PLP-dependent transferases"/>
    <property type="match status" value="1"/>
</dbReference>
<evidence type="ECO:0000313" key="5">
    <source>
        <dbReference type="EMBL" id="BAU26018.1"/>
    </source>
</evidence>
<sequence length="382" mass="41547">MHIETKLVRAGVGKDPQTGAVSTPIYQVATFAHPKLGESTGYDYSRTANPTRTALEEVAACLERGSTAAAFASGMAAVTAVLHLFAPGDHLIVTEDLYGGTYRVLREVLNVYGVQASFVDTSDLKAIETAIQSETKGIFIETPTNPLMKISDIPGVVGLAQAHGLLTIVDNTFMTPYLQRPLELGADIVIHSASKYLGGHNDVIAGLVVTKDEELGERIRFIQNATGAILGPQDSWLLLRGLKTLALRVERQQYNAQVIAEWLCKQPQIEAVYYPGLANHEGYEVNRKQASGAGGMLSFTVKEEKLVPYLLENLKLVTFAESLGGVESLITFPARQTHADIPEEIRKQLGISDRLLRLSVGIENVDDILADIKEALHAYSYC</sequence>
<protein>
    <submittedName>
        <fullName evidence="5">Cystathionine gamma-lyase</fullName>
        <ecNumber evidence="5">4.4.1.1</ecNumber>
    </submittedName>
</protein>